<evidence type="ECO:0000313" key="3">
    <source>
        <dbReference type="Proteomes" id="UP000601108"/>
    </source>
</evidence>
<proteinExistence type="predicted"/>
<keyword evidence="3" id="KW-1185">Reference proteome</keyword>
<accession>A0A918JYK1</accession>
<feature type="domain" description="DUF58" evidence="1">
    <location>
        <begin position="56"/>
        <end position="265"/>
    </location>
</feature>
<evidence type="ECO:0000259" key="1">
    <source>
        <dbReference type="Pfam" id="PF01882"/>
    </source>
</evidence>
<name>A0A918JYK1_9FLAO</name>
<comment type="caution">
    <text evidence="2">The sequence shown here is derived from an EMBL/GenBank/DDBJ whole genome shotgun (WGS) entry which is preliminary data.</text>
</comment>
<dbReference type="PANTHER" id="PTHR33608:SF6">
    <property type="entry name" value="BLL2464 PROTEIN"/>
    <property type="match status" value="1"/>
</dbReference>
<dbReference type="Pfam" id="PF01882">
    <property type="entry name" value="DUF58"/>
    <property type="match status" value="1"/>
</dbReference>
<sequence length="302" mass="35178">MYSLLNINEPKGEYMDTKELLKKVRKIEIKTRRLSDHIFGGEYHSTFKGRGMTFSEVRQYQFGDDVRNIDWNVTARYNEPYIKVFEEERELTMMLMVDVSGSQFFGTQEQFKKGIITEIAATLAFSATQNNDKIGLILFTDQIELFIPPKKGRSHVLRIIRELLEFEPKSKKTDITDALKFLSNVMKKKAIVFMLSDFIADDYQQTLKIVGGKHDVTGIRVYDRREEEIPNLGMVQMEDEETGELMLVNTGSKKTRINYSKYYQERVDYFKDSFTRSGAGSLSSRIDESYVKKLLGYFKRRG</sequence>
<dbReference type="AlphaFoldDB" id="A0A918JYK1"/>
<dbReference type="InterPro" id="IPR036465">
    <property type="entry name" value="vWFA_dom_sf"/>
</dbReference>
<dbReference type="Proteomes" id="UP000601108">
    <property type="component" value="Unassembled WGS sequence"/>
</dbReference>
<evidence type="ECO:0000313" key="2">
    <source>
        <dbReference type="EMBL" id="GGX29678.1"/>
    </source>
</evidence>
<dbReference type="SUPFAM" id="SSF53300">
    <property type="entry name" value="vWA-like"/>
    <property type="match status" value="1"/>
</dbReference>
<protein>
    <recommendedName>
        <fullName evidence="1">DUF58 domain-containing protein</fullName>
    </recommendedName>
</protein>
<organism evidence="2 3">
    <name type="scientific">Aquimarina muelleri</name>
    <dbReference type="NCBI Taxonomy" id="279356"/>
    <lineage>
        <taxon>Bacteria</taxon>
        <taxon>Pseudomonadati</taxon>
        <taxon>Bacteroidota</taxon>
        <taxon>Flavobacteriia</taxon>
        <taxon>Flavobacteriales</taxon>
        <taxon>Flavobacteriaceae</taxon>
        <taxon>Aquimarina</taxon>
    </lineage>
</organism>
<gene>
    <name evidence="2" type="ORF">GCM10007384_33530</name>
</gene>
<reference evidence="2 3" key="1">
    <citation type="journal article" date="2014" name="Int. J. Syst. Evol. Microbiol.">
        <title>Complete genome sequence of Corynebacterium casei LMG S-19264T (=DSM 44701T), isolated from a smear-ripened cheese.</title>
        <authorList>
            <consortium name="US DOE Joint Genome Institute (JGI-PGF)"/>
            <person name="Walter F."/>
            <person name="Albersmeier A."/>
            <person name="Kalinowski J."/>
            <person name="Ruckert C."/>
        </authorList>
    </citation>
    <scope>NUCLEOTIDE SEQUENCE [LARGE SCALE GENOMIC DNA]</scope>
    <source>
        <strain evidence="2 3">KCTC 12285</strain>
    </source>
</reference>
<dbReference type="EMBL" id="BMWS01000028">
    <property type="protein sequence ID" value="GGX29678.1"/>
    <property type="molecule type" value="Genomic_DNA"/>
</dbReference>
<dbReference type="PANTHER" id="PTHR33608">
    <property type="entry name" value="BLL2464 PROTEIN"/>
    <property type="match status" value="1"/>
</dbReference>
<dbReference type="InterPro" id="IPR002881">
    <property type="entry name" value="DUF58"/>
</dbReference>
<dbReference type="Gene3D" id="3.40.50.410">
    <property type="entry name" value="von Willebrand factor, type A domain"/>
    <property type="match status" value="1"/>
</dbReference>